<keyword evidence="2" id="KW-1185">Reference proteome</keyword>
<protein>
    <submittedName>
        <fullName evidence="1">Uncharacterized protein</fullName>
    </submittedName>
</protein>
<dbReference type="Proteomes" id="UP000429232">
    <property type="component" value="Chromosome"/>
</dbReference>
<name>A0A6I4HY34_9SPHI</name>
<proteinExistence type="predicted"/>
<accession>A0A6I4HY34</accession>
<evidence type="ECO:0000313" key="1">
    <source>
        <dbReference type="EMBL" id="QQL51213.1"/>
    </source>
</evidence>
<dbReference type="AlphaFoldDB" id="A0A6I4HY34"/>
<organism evidence="1 2">
    <name type="scientific">Mucilaginibacter ginkgonis</name>
    <dbReference type="NCBI Taxonomy" id="2682091"/>
    <lineage>
        <taxon>Bacteria</taxon>
        <taxon>Pseudomonadati</taxon>
        <taxon>Bacteroidota</taxon>
        <taxon>Sphingobacteriia</taxon>
        <taxon>Sphingobacteriales</taxon>
        <taxon>Sphingobacteriaceae</taxon>
        <taxon>Mucilaginibacter</taxon>
    </lineage>
</organism>
<sequence>MSEFYIYSSKYNTLNDYAELVPRSVTFIFSPNNTLSEKSAQTEIKEFYQTNYQTDEIIIIGGTYQQKQLEETFIINQLSTFKNVPKLKADHLAEHVHVMIFNKDGQLTCCNRKKSIDNETLNKLLNIGIVLIFKNRGGLIEAKGDAHHFIFPSGKHCDKFLRTGNVLMNTAEIYFIAFRLLGYFNENKHKKIFCDTSSINTLAFALAELKSRFVKKLPFIPIESFSSYEGLFSKKVRFFNDSLILISSSTSGNIIERILEHDESVDSRNIIIIYFLGSSKEFKKKEHNILSNLTLSENNPVGFELYDTYTGKECSFCAKGSFPVEVKGDVFLLEKPKVNKLTIRVTDAPKRLADFVQQFMASMRFKELVFKVNYKETYEANRKYEIYFDIYQVLNEIENPRYKKYRLKLYDFINQFIPSNAKFLIALPDEGSKKLAAMILNHLKLNYIVGQEPKIVDFDNVAEVIVDEKVEGAAVIIASCISNGKNLLYLSRAFRNYERLKLIYFIGLTRTHNQEDLDFLKSNLRQGNYGKETHSFVEVESFFCNRDVKGTNWLNEKEFIQSQLLPLANAMEYENAKHFLEERVEIINDSQSKLNKGLANELFYPSTDTEQLELRKGFAFINFGTKFEDLSQADVYFTISAILNQLRNAKEQGHCLRQSEYVRNLIDPGNFNRFNDGIIQASILRGARTTELAYRIDDDASLNMKLILEKIISEHHTPQGEGLIEFLYAIATQKLTLKQEHLEQLSHQIDQIHNNELVLLFNKYIKNEIIKEKPTLQQKITDLENQNQELFEKIALLEAKILR</sequence>
<reference evidence="1 2" key="1">
    <citation type="submission" date="2020-12" db="EMBL/GenBank/DDBJ databases">
        <title>HMF7856_wgs.fasta genome submission.</title>
        <authorList>
            <person name="Kang H."/>
            <person name="Kim H."/>
            <person name="Joh K."/>
        </authorList>
    </citation>
    <scope>NUCLEOTIDE SEQUENCE [LARGE SCALE GENOMIC DNA]</scope>
    <source>
        <strain evidence="1 2">HMF7856</strain>
    </source>
</reference>
<dbReference type="KEGG" id="mgik:GO620_007125"/>
<evidence type="ECO:0000313" key="2">
    <source>
        <dbReference type="Proteomes" id="UP000429232"/>
    </source>
</evidence>
<dbReference type="EMBL" id="CP066775">
    <property type="protein sequence ID" value="QQL51213.1"/>
    <property type="molecule type" value="Genomic_DNA"/>
</dbReference>
<gene>
    <name evidence="1" type="ORF">GO620_007125</name>
</gene>
<dbReference type="RefSeq" id="WP_157523787.1">
    <property type="nucleotide sequence ID" value="NZ_CP066775.1"/>
</dbReference>